<dbReference type="InterPro" id="IPR018117">
    <property type="entry name" value="C5_DNA_meth_AS"/>
</dbReference>
<dbReference type="Proteomes" id="UP000557566">
    <property type="component" value="Unassembled WGS sequence"/>
</dbReference>
<dbReference type="EC" id="2.1.1.37" evidence="2"/>
<name>A0A8H4V5M3_9HYPO</name>
<dbReference type="AlphaFoldDB" id="A0A8H4V5M3"/>
<dbReference type="SUPFAM" id="SSF53335">
    <property type="entry name" value="S-adenosyl-L-methionine-dependent methyltransferases"/>
    <property type="match status" value="1"/>
</dbReference>
<evidence type="ECO:0000256" key="4">
    <source>
        <dbReference type="ARBA" id="ARBA00022679"/>
    </source>
</evidence>
<accession>A0A8H4V5M3</accession>
<reference evidence="11 12" key="1">
    <citation type="journal article" date="2020" name="Genome Biol. Evol.">
        <title>A new high-quality draft genome assembly of the Chinese cordyceps Ophiocordyceps sinensis.</title>
        <authorList>
            <person name="Shu R."/>
            <person name="Zhang J."/>
            <person name="Meng Q."/>
            <person name="Zhang H."/>
            <person name="Zhou G."/>
            <person name="Li M."/>
            <person name="Wu P."/>
            <person name="Zhao Y."/>
            <person name="Chen C."/>
            <person name="Qin Q."/>
        </authorList>
    </citation>
    <scope>NUCLEOTIDE SEQUENCE [LARGE SCALE GENOMIC DNA]</scope>
    <source>
        <strain evidence="11 12">IOZ07</strain>
    </source>
</reference>
<sequence>METSSVSVELPECALLTPRSWHEPFEPDYPTMPEPQALARLASVQRGPEKPASDFIEYDLDDFAVYCDTQTYPCEMRPLHHLDTKLQLGIFFFDGVLSVGGQSKIFVKRVPIFAMPIDNYGDVSKHTVQGHVWLQSAVNRHRNIYYRLGSPAKEYSRFYYPSLWVADLAKHFVDFLRVMQDHKRKASMRLFCTTFFTWLKRTHKNAPAFLAWLKQHPRHDFRTSVVANLPFLHKEAIGVLGPESTYFHTIWSEAWSFSRYKAQPAAASPRTVVTQYTYDCFEHLPFGDQLEVVPISARTESHRKKLIRKHHLELPSALHESAKSVSNAADARIKSIKPGDTISTHRDGEQSGTMWKREVSRGFNDVDRWFALVQTVHTLRNGRRVFDVIWYYRPVDTLCGLMKYPWNNELFLSDHCSCPESHKIGEGEVLGVHHVEFGGTSATSADFFCRQTYVHEERKWVTLNTQHKWCEHTGQQSRTPQYRAGDTLLVTDAEGGVSEPCELVASYKALSETIYQLRRLLRRSQVDPQAQNARPNELVYSELLMECKANCIVGRCYVRFFAAGATIPPPYDRDGVGGCFYFSHRQAVDQDNVLRCVPLDKAPATMRQGYDPETEMPKLRGIDLFCGGGNFGRGLEEGGAVKMHWANDYDGKAMHTYMANLPDPEAVAPFLGSIDDLQRRAMTGNFSRGVPAIGDVDFVSAGSPCPGFSRLTNDKTTDRQRKNQSLVAAFASFVDLYRPKYGLLENVPGIVHKHLNRDQDVFSQLICAVVGLGYQTQFFFLDASSCGSPQRRSRVFLVFAAPGYKLPGRPLMTHSHPPGTKPQGLGILPTGEPMAEREMPRATPFEFVSAIQATSDLPPILDGKPDICVPFPDHRVSLGITHRLRTRIQLVPNQPWGMNFAQAWFGTGPKRIPGAGILRPAEYAVFAHSRRRALAEGQDASKVEDRHSRVGPTGETSNAYGRLYPHRLMETIVTGPHPGDGKNGRSLHWREDRIISIMEARRAQGIRDDEVLLGSPATQFKIVGNSVAREVAVALGIVFRQAWAESLEASGRFAEEPVELVDAEESADDAAEAVLATEPPVVMVDDASTPSEPTPGLWSSRGSLTPATTMPYPSPTPIRAGTRAATAAAAVVKRQASLSVEIRGPKRRRSGR</sequence>
<evidence type="ECO:0000313" key="11">
    <source>
        <dbReference type="EMBL" id="KAF4508611.1"/>
    </source>
</evidence>
<dbReference type="InterPro" id="IPR029063">
    <property type="entry name" value="SAM-dependent_MTases_sf"/>
</dbReference>
<dbReference type="InterPro" id="IPR050390">
    <property type="entry name" value="C5-Methyltransferase"/>
</dbReference>
<dbReference type="Gene3D" id="3.40.50.150">
    <property type="entry name" value="Vaccinia Virus protein VP39"/>
    <property type="match status" value="1"/>
</dbReference>
<dbReference type="GO" id="GO:0003677">
    <property type="term" value="F:DNA binding"/>
    <property type="evidence" value="ECO:0007669"/>
    <property type="project" value="UniProtKB-KW"/>
</dbReference>
<dbReference type="GO" id="GO:0003682">
    <property type="term" value="F:chromatin binding"/>
    <property type="evidence" value="ECO:0007669"/>
    <property type="project" value="InterPro"/>
</dbReference>
<keyword evidence="4 8" id="KW-0808">Transferase</keyword>
<feature type="compositionally biased region" description="Basic and acidic residues" evidence="9">
    <location>
        <begin position="939"/>
        <end position="948"/>
    </location>
</feature>
<evidence type="ECO:0000256" key="7">
    <source>
        <dbReference type="ARBA" id="ARBA00023242"/>
    </source>
</evidence>
<comment type="subcellular location">
    <subcellularLocation>
        <location evidence="1">Nucleus</location>
    </subcellularLocation>
</comment>
<dbReference type="InterPro" id="IPR057215">
    <property type="entry name" value="DUF7893"/>
</dbReference>
<evidence type="ECO:0000256" key="9">
    <source>
        <dbReference type="SAM" id="MobiDB-lite"/>
    </source>
</evidence>
<dbReference type="GO" id="GO:0005634">
    <property type="term" value="C:nucleus"/>
    <property type="evidence" value="ECO:0007669"/>
    <property type="project" value="UniProtKB-SubCell"/>
</dbReference>
<dbReference type="Gene3D" id="2.30.30.490">
    <property type="match status" value="2"/>
</dbReference>
<feature type="region of interest" description="Disordered" evidence="9">
    <location>
        <begin position="1087"/>
        <end position="1119"/>
    </location>
</feature>
<gene>
    <name evidence="11" type="ORF">G6O67_004967</name>
</gene>
<dbReference type="PANTHER" id="PTHR10629">
    <property type="entry name" value="CYTOSINE-SPECIFIC METHYLTRANSFERASE"/>
    <property type="match status" value="1"/>
</dbReference>
<dbReference type="PROSITE" id="PS00094">
    <property type="entry name" value="C5_MTASE_1"/>
    <property type="match status" value="1"/>
</dbReference>
<dbReference type="EMBL" id="JAAVMX010000005">
    <property type="protein sequence ID" value="KAF4508611.1"/>
    <property type="molecule type" value="Genomic_DNA"/>
</dbReference>
<dbReference type="InterPro" id="IPR001525">
    <property type="entry name" value="C5_MeTfrase"/>
</dbReference>
<keyword evidence="3 8" id="KW-0489">Methyltransferase</keyword>
<evidence type="ECO:0000256" key="5">
    <source>
        <dbReference type="ARBA" id="ARBA00022691"/>
    </source>
</evidence>
<dbReference type="OrthoDB" id="5376140at2759"/>
<dbReference type="InterPro" id="IPR001025">
    <property type="entry name" value="BAH_dom"/>
</dbReference>
<dbReference type="GO" id="GO:0044027">
    <property type="term" value="P:negative regulation of gene expression via chromosomal CpG island methylation"/>
    <property type="evidence" value="ECO:0007669"/>
    <property type="project" value="TreeGrafter"/>
</dbReference>
<organism evidence="11 12">
    <name type="scientific">Ophiocordyceps sinensis</name>
    <dbReference type="NCBI Taxonomy" id="72228"/>
    <lineage>
        <taxon>Eukaryota</taxon>
        <taxon>Fungi</taxon>
        <taxon>Dikarya</taxon>
        <taxon>Ascomycota</taxon>
        <taxon>Pezizomycotina</taxon>
        <taxon>Sordariomycetes</taxon>
        <taxon>Hypocreomycetidae</taxon>
        <taxon>Hypocreales</taxon>
        <taxon>Ophiocordycipitaceae</taxon>
        <taxon>Ophiocordyceps</taxon>
    </lineage>
</organism>
<dbReference type="PRINTS" id="PR00105">
    <property type="entry name" value="C5METTRFRASE"/>
</dbReference>
<dbReference type="Gene3D" id="3.90.120.10">
    <property type="entry name" value="DNA Methylase, subunit A, domain 2"/>
    <property type="match status" value="1"/>
</dbReference>
<dbReference type="PANTHER" id="PTHR10629:SF54">
    <property type="entry name" value="DNA METHYLTRANSFERASE DIM-2"/>
    <property type="match status" value="1"/>
</dbReference>
<evidence type="ECO:0000313" key="12">
    <source>
        <dbReference type="Proteomes" id="UP000557566"/>
    </source>
</evidence>
<dbReference type="CDD" id="cd04712">
    <property type="entry name" value="BAH_DCM_I"/>
    <property type="match status" value="1"/>
</dbReference>
<dbReference type="Pfam" id="PF00145">
    <property type="entry name" value="DNA_methylase"/>
    <property type="match status" value="1"/>
</dbReference>
<evidence type="ECO:0000256" key="8">
    <source>
        <dbReference type="PROSITE-ProRule" id="PRU01016"/>
    </source>
</evidence>
<dbReference type="PROSITE" id="PS51038">
    <property type="entry name" value="BAH"/>
    <property type="match status" value="2"/>
</dbReference>
<dbReference type="GO" id="GO:0003886">
    <property type="term" value="F:DNA (cytosine-5-)-methyltransferase activity"/>
    <property type="evidence" value="ECO:0007669"/>
    <property type="project" value="UniProtKB-EC"/>
</dbReference>
<keyword evidence="6" id="KW-0238">DNA-binding</keyword>
<comment type="similarity">
    <text evidence="8">Belongs to the class I-like SAM-binding methyltransferase superfamily. C5-methyltransferase family.</text>
</comment>
<feature type="region of interest" description="Disordered" evidence="9">
    <location>
        <begin position="936"/>
        <end position="957"/>
    </location>
</feature>
<evidence type="ECO:0000256" key="6">
    <source>
        <dbReference type="ARBA" id="ARBA00023125"/>
    </source>
</evidence>
<evidence type="ECO:0000256" key="3">
    <source>
        <dbReference type="ARBA" id="ARBA00022603"/>
    </source>
</evidence>
<dbReference type="Pfam" id="PF25423">
    <property type="entry name" value="DUF7893"/>
    <property type="match status" value="1"/>
</dbReference>
<dbReference type="PROSITE" id="PS51679">
    <property type="entry name" value="SAM_MT_C5"/>
    <property type="match status" value="1"/>
</dbReference>
<keyword evidence="5 8" id="KW-0949">S-adenosyl-L-methionine</keyword>
<comment type="caution">
    <text evidence="11">The sequence shown here is derived from an EMBL/GenBank/DDBJ whole genome shotgun (WGS) entry which is preliminary data.</text>
</comment>
<protein>
    <recommendedName>
        <fullName evidence="2">DNA (cytosine-5-)-methyltransferase</fullName>
        <ecNumber evidence="2">2.1.1.37</ecNumber>
    </recommendedName>
</protein>
<feature type="domain" description="BAH" evidence="10">
    <location>
        <begin position="480"/>
        <end position="597"/>
    </location>
</feature>
<keyword evidence="12" id="KW-1185">Reference proteome</keyword>
<feature type="domain" description="BAH" evidence="10">
    <location>
        <begin position="334"/>
        <end position="464"/>
    </location>
</feature>
<proteinExistence type="inferred from homology"/>
<evidence type="ECO:0000256" key="1">
    <source>
        <dbReference type="ARBA" id="ARBA00004123"/>
    </source>
</evidence>
<feature type="active site" evidence="8">
    <location>
        <position position="705"/>
    </location>
</feature>
<keyword evidence="7" id="KW-0539">Nucleus</keyword>
<evidence type="ECO:0000256" key="2">
    <source>
        <dbReference type="ARBA" id="ARBA00011975"/>
    </source>
</evidence>
<dbReference type="GO" id="GO:0032259">
    <property type="term" value="P:methylation"/>
    <property type="evidence" value="ECO:0007669"/>
    <property type="project" value="UniProtKB-KW"/>
</dbReference>
<evidence type="ECO:0000259" key="10">
    <source>
        <dbReference type="PROSITE" id="PS51038"/>
    </source>
</evidence>
<dbReference type="InterPro" id="IPR043151">
    <property type="entry name" value="BAH_sf"/>
</dbReference>